<feature type="transmembrane region" description="Helical" evidence="8">
    <location>
        <begin position="410"/>
        <end position="435"/>
    </location>
</feature>
<feature type="transmembrane region" description="Helical" evidence="8">
    <location>
        <begin position="447"/>
        <end position="468"/>
    </location>
</feature>
<comment type="similarity">
    <text evidence="2">Belongs to the multi antimicrobial extrusion (MATE) (TC 2.A.66.1) family.</text>
</comment>
<reference evidence="9 12" key="1">
    <citation type="journal article" date="2015" name="Genome Announc.">
        <title>Complete Genome Sequence of the Nitrogen-Fixing and Solvent-Producing Clostridium pasteurianum DSM 525.</title>
        <authorList>
            <person name="Poehlein A."/>
            <person name="Grosse-Honebrink A."/>
            <person name="Zhang Y."/>
            <person name="Minton N.P."/>
            <person name="Daniel R."/>
        </authorList>
    </citation>
    <scope>NUCLEOTIDE SEQUENCE [LARGE SCALE GENOMIC DNA]</scope>
    <source>
        <strain evidence="9">DSM 525</strain>
        <strain evidence="12">DSM 525 / ATCC 6013</strain>
    </source>
</reference>
<feature type="transmembrane region" description="Helical" evidence="8">
    <location>
        <begin position="43"/>
        <end position="64"/>
    </location>
</feature>
<comment type="subcellular location">
    <subcellularLocation>
        <location evidence="1">Membrane</location>
        <topology evidence="1">Multi-pass membrane protein</topology>
    </subcellularLocation>
</comment>
<feature type="transmembrane region" description="Helical" evidence="8">
    <location>
        <begin position="187"/>
        <end position="206"/>
    </location>
</feature>
<feature type="transmembrane region" description="Helical" evidence="8">
    <location>
        <begin position="120"/>
        <end position="140"/>
    </location>
</feature>
<feature type="transmembrane region" description="Helical" evidence="8">
    <location>
        <begin position="386"/>
        <end position="404"/>
    </location>
</feature>
<proteinExistence type="inferred from homology"/>
<feature type="transmembrane region" description="Helical" evidence="8">
    <location>
        <begin position="12"/>
        <end position="31"/>
    </location>
</feature>
<dbReference type="Proteomes" id="UP000030905">
    <property type="component" value="Chromosome"/>
</dbReference>
<feature type="transmembrane region" description="Helical" evidence="8">
    <location>
        <begin position="226"/>
        <end position="247"/>
    </location>
</feature>
<evidence type="ECO:0000256" key="7">
    <source>
        <dbReference type="ARBA" id="ARBA00031636"/>
    </source>
</evidence>
<evidence type="ECO:0000313" key="10">
    <source>
        <dbReference type="EMBL" id="KRU12384.1"/>
    </source>
</evidence>
<sequence length="501" mass="55427">MRFDNFYKDTLILTISNLATGILRFAFSIILSNKLGPEGLGLYSIIMPVYDLFCCVVCGGMIIAVSRKAAIFSGNKDFKNVNKLIHIAIIFDLLWSLFIAILVFFNSKFISLFLIKDIRTLYSIIIICPALVFVALSSVFKGYFYGISKAKIPAYIDIFEKAIRIGVVIGILNILMLKTMVQTISAVYAALTLGELISFLMLYAAYIMYRGKFKTTNTQREGNGQLLFDVLIVAVPLCINGFLGSILNTASTLVLPRRLVTAGIDYDTALSLIGKFTGMALNITFFPMVVITAMSTVLVPEISQNLSKKNFYAMEQRIVEVLKLSFYLGIATMIICLCIPNSLGKLFFGRSDLGVFIVTSALCLPITYAAASTYSILSGLGKQTTILINSLLVSVEELILLYTLTAVPSINIYGFAITLFVTGVTSFVLNIYSINKICHIGFSSTNMLIDIMLSILVFLVLGIMNHLISDYIFALKNILIIIFGFLLYFFLTLVVKEKISN</sequence>
<feature type="transmembrane region" description="Helical" evidence="8">
    <location>
        <begin position="84"/>
        <end position="105"/>
    </location>
</feature>
<dbReference type="InterPro" id="IPR014249">
    <property type="entry name" value="Spore_V_B"/>
</dbReference>
<feature type="transmembrane region" description="Helical" evidence="8">
    <location>
        <begin position="474"/>
        <end position="495"/>
    </location>
</feature>
<dbReference type="eggNOG" id="COG2244">
    <property type="taxonomic scope" value="Bacteria"/>
</dbReference>
<feature type="transmembrane region" description="Helical" evidence="8">
    <location>
        <begin position="279"/>
        <end position="300"/>
    </location>
</feature>
<evidence type="ECO:0000313" key="9">
    <source>
        <dbReference type="EMBL" id="AJA51609.1"/>
    </source>
</evidence>
<evidence type="ECO:0000256" key="2">
    <source>
        <dbReference type="ARBA" id="ARBA00010199"/>
    </source>
</evidence>
<accession>A0A0H3J192</accession>
<evidence type="ECO:0000256" key="3">
    <source>
        <dbReference type="ARBA" id="ARBA00022448"/>
    </source>
</evidence>
<gene>
    <name evidence="9" type="primary">spoVB2</name>
    <name evidence="9" type="ORF">CLPA_c15460</name>
    <name evidence="10" type="ORF">CP6013_01631</name>
</gene>
<keyword evidence="6 8" id="KW-0472">Membrane</keyword>
<dbReference type="GeneID" id="93073718"/>
<dbReference type="InterPro" id="IPR024923">
    <property type="entry name" value="PG_synth_SpoVB"/>
</dbReference>
<dbReference type="RefSeq" id="WP_003447196.1">
    <property type="nucleotide sequence ID" value="NZ_ANZB01000014.1"/>
</dbReference>
<organism evidence="9 12">
    <name type="scientific">Clostridium pasteurianum DSM 525 = ATCC 6013</name>
    <dbReference type="NCBI Taxonomy" id="1262449"/>
    <lineage>
        <taxon>Bacteria</taxon>
        <taxon>Bacillati</taxon>
        <taxon>Bacillota</taxon>
        <taxon>Clostridia</taxon>
        <taxon>Eubacteriales</taxon>
        <taxon>Clostridiaceae</taxon>
        <taxon>Clostridium</taxon>
    </lineage>
</organism>
<evidence type="ECO:0000256" key="5">
    <source>
        <dbReference type="ARBA" id="ARBA00022989"/>
    </source>
</evidence>
<dbReference type="NCBIfam" id="TIGR02900">
    <property type="entry name" value="spore_V_B"/>
    <property type="match status" value="1"/>
</dbReference>
<dbReference type="Proteomes" id="UP000028042">
    <property type="component" value="Unassembled WGS sequence"/>
</dbReference>
<feature type="transmembrane region" description="Helical" evidence="8">
    <location>
        <begin position="355"/>
        <end position="374"/>
    </location>
</feature>
<dbReference type="PATRIC" id="fig|1262449.3.peg.3371"/>
<evidence type="ECO:0000256" key="6">
    <source>
        <dbReference type="ARBA" id="ARBA00023136"/>
    </source>
</evidence>
<evidence type="ECO:0000256" key="8">
    <source>
        <dbReference type="SAM" id="Phobius"/>
    </source>
</evidence>
<reference evidence="10" key="2">
    <citation type="submission" date="2015-10" db="EMBL/GenBank/DDBJ databases">
        <title>Improved Draft Genome Sequence of Clostridium pasteurianum Strain ATCC 6013 (DSM 525) Using a Hybrid Next-Generation Sequencing Approach.</title>
        <authorList>
            <person name="Pyne M.E."/>
            <person name="Utturkar S.M."/>
            <person name="Brown S.D."/>
            <person name="Moo-Young M."/>
            <person name="Chung D.A."/>
            <person name="Chou P.C."/>
        </authorList>
    </citation>
    <scope>NUCLEOTIDE SEQUENCE</scope>
    <source>
        <strain evidence="10">ATCC 6013</strain>
    </source>
</reference>
<dbReference type="PANTHER" id="PTHR43298">
    <property type="entry name" value="MULTIDRUG RESISTANCE PROTEIN NORM-RELATED"/>
    <property type="match status" value="1"/>
</dbReference>
<dbReference type="InterPro" id="IPR002797">
    <property type="entry name" value="Polysacc_synth"/>
</dbReference>
<evidence type="ECO:0000313" key="12">
    <source>
        <dbReference type="Proteomes" id="UP000030905"/>
    </source>
</evidence>
<evidence type="ECO:0000256" key="1">
    <source>
        <dbReference type="ARBA" id="ARBA00004141"/>
    </source>
</evidence>
<protein>
    <recommendedName>
        <fullName evidence="7">Multidrug-efflux transporter</fullName>
    </recommendedName>
</protein>
<keyword evidence="4 8" id="KW-0812">Transmembrane</keyword>
<evidence type="ECO:0000256" key="4">
    <source>
        <dbReference type="ARBA" id="ARBA00022692"/>
    </source>
</evidence>
<dbReference type="EMBL" id="JPGY02000001">
    <property type="protein sequence ID" value="KRU12384.1"/>
    <property type="molecule type" value="Genomic_DNA"/>
</dbReference>
<reference evidence="10 11" key="3">
    <citation type="journal article" name="Genome Announc.">
        <title>Improved Draft Genome Sequence of Clostridium pasteurianum Strain ATCC 6013 (DSM 525) Using a Hybrid Next-Generation Sequencing Approach.</title>
        <authorList>
            <person name="Pyne M.E."/>
            <person name="Utturkar S."/>
            <person name="Brown S.D."/>
            <person name="Moo-Young M."/>
            <person name="Chung D.A."/>
            <person name="Chou C.P."/>
        </authorList>
    </citation>
    <scope>NUCLEOTIDE SEQUENCE [LARGE SCALE GENOMIC DNA]</scope>
    <source>
        <strain evidence="10 11">ATCC 6013</strain>
    </source>
</reference>
<dbReference type="Pfam" id="PF01943">
    <property type="entry name" value="Polysacc_synt"/>
    <property type="match status" value="1"/>
</dbReference>
<keyword evidence="5 8" id="KW-1133">Transmembrane helix</keyword>
<dbReference type="PIRSF" id="PIRSF038958">
    <property type="entry name" value="PG_synth_SpoVB"/>
    <property type="match status" value="1"/>
</dbReference>
<keyword evidence="3" id="KW-0813">Transport</keyword>
<keyword evidence="12" id="KW-1185">Reference proteome</keyword>
<feature type="transmembrane region" description="Helical" evidence="8">
    <location>
        <begin position="161"/>
        <end position="181"/>
    </location>
</feature>
<dbReference type="KEGG" id="cpae:CPAST_c15460"/>
<dbReference type="InterPro" id="IPR050222">
    <property type="entry name" value="MATE_MdtK"/>
</dbReference>
<dbReference type="KEGG" id="cpat:CLPA_c15460"/>
<dbReference type="AlphaFoldDB" id="A0A0H3J192"/>
<name>A0A0H3J192_CLOPA</name>
<dbReference type="EMBL" id="CP009268">
    <property type="protein sequence ID" value="AJA51609.1"/>
    <property type="molecule type" value="Genomic_DNA"/>
</dbReference>
<feature type="transmembrane region" description="Helical" evidence="8">
    <location>
        <begin position="321"/>
        <end position="343"/>
    </location>
</feature>
<dbReference type="PANTHER" id="PTHR43298:SF2">
    <property type="entry name" value="FMN_FAD EXPORTER YEEO-RELATED"/>
    <property type="match status" value="1"/>
</dbReference>
<dbReference type="GO" id="GO:0005886">
    <property type="term" value="C:plasma membrane"/>
    <property type="evidence" value="ECO:0007669"/>
    <property type="project" value="TreeGrafter"/>
</dbReference>
<evidence type="ECO:0000313" key="11">
    <source>
        <dbReference type="Proteomes" id="UP000028042"/>
    </source>
</evidence>